<keyword evidence="6" id="KW-0808">Transferase</keyword>
<evidence type="ECO:0000313" key="20">
    <source>
        <dbReference type="Proteomes" id="UP000502823"/>
    </source>
</evidence>
<dbReference type="InterPro" id="IPR001772">
    <property type="entry name" value="KA1_dom"/>
</dbReference>
<feature type="region of interest" description="Disordered" evidence="16">
    <location>
        <begin position="615"/>
        <end position="635"/>
    </location>
</feature>
<evidence type="ECO:0000256" key="4">
    <source>
        <dbReference type="ARBA" id="ARBA00022527"/>
    </source>
</evidence>
<feature type="compositionally biased region" description="Polar residues" evidence="16">
    <location>
        <begin position="942"/>
        <end position="954"/>
    </location>
</feature>
<dbReference type="PROSITE" id="PS50032">
    <property type="entry name" value="KA1"/>
    <property type="match status" value="1"/>
</dbReference>
<evidence type="ECO:0000256" key="16">
    <source>
        <dbReference type="SAM" id="MobiDB-lite"/>
    </source>
</evidence>
<dbReference type="PANTHER" id="PTHR24346:SF42">
    <property type="entry name" value="SERINE_THREONINE-PROTEIN KINASE SIK3"/>
    <property type="match status" value="1"/>
</dbReference>
<evidence type="ECO:0000256" key="8">
    <source>
        <dbReference type="ARBA" id="ARBA00022741"/>
    </source>
</evidence>
<feature type="domain" description="Protein kinase" evidence="17">
    <location>
        <begin position="26"/>
        <end position="277"/>
    </location>
</feature>
<dbReference type="Pfam" id="PF02149">
    <property type="entry name" value="KA1"/>
    <property type="match status" value="1"/>
</dbReference>
<dbReference type="InParanoid" id="A0A6L2Q0U7"/>
<evidence type="ECO:0000256" key="5">
    <source>
        <dbReference type="ARBA" id="ARBA00022553"/>
    </source>
</evidence>
<feature type="binding site" evidence="14">
    <location>
        <position position="55"/>
    </location>
    <ligand>
        <name>ATP</name>
        <dbReference type="ChEBI" id="CHEBI:30616"/>
    </ligand>
</feature>
<keyword evidence="4" id="KW-0723">Serine/threonine-protein kinase</keyword>
<evidence type="ECO:0000256" key="15">
    <source>
        <dbReference type="SAM" id="Coils"/>
    </source>
</evidence>
<keyword evidence="10 14" id="KW-0067">ATP-binding</keyword>
<keyword evidence="20" id="KW-1185">Reference proteome</keyword>
<dbReference type="Pfam" id="PF23312">
    <property type="entry name" value="UBA_SIK3"/>
    <property type="match status" value="1"/>
</dbReference>
<comment type="caution">
    <text evidence="19">The sequence shown here is derived from an EMBL/GenBank/DDBJ whole genome shotgun (WGS) entry which is preliminary data.</text>
</comment>
<comment type="cofactor">
    <cofactor evidence="1">
        <name>Mg(2+)</name>
        <dbReference type="ChEBI" id="CHEBI:18420"/>
    </cofactor>
</comment>
<dbReference type="GO" id="GO:0035556">
    <property type="term" value="P:intracellular signal transduction"/>
    <property type="evidence" value="ECO:0007669"/>
    <property type="project" value="TreeGrafter"/>
</dbReference>
<dbReference type="InterPro" id="IPR057380">
    <property type="entry name" value="UBA_SIK1/2/3"/>
</dbReference>
<dbReference type="GO" id="GO:0050321">
    <property type="term" value="F:tau-protein kinase activity"/>
    <property type="evidence" value="ECO:0007669"/>
    <property type="project" value="TreeGrafter"/>
</dbReference>
<dbReference type="FunFam" id="3.30.200.20:FF:000003">
    <property type="entry name" value="Non-specific serine/threonine protein kinase"/>
    <property type="match status" value="1"/>
</dbReference>
<dbReference type="GO" id="GO:0005524">
    <property type="term" value="F:ATP binding"/>
    <property type="evidence" value="ECO:0007669"/>
    <property type="project" value="UniProtKB-UniRule"/>
</dbReference>
<evidence type="ECO:0000256" key="2">
    <source>
        <dbReference type="ARBA" id="ARBA00006234"/>
    </source>
</evidence>
<dbReference type="InterPro" id="IPR011009">
    <property type="entry name" value="Kinase-like_dom_sf"/>
</dbReference>
<dbReference type="PROSITE" id="PS00108">
    <property type="entry name" value="PROTEIN_KINASE_ST"/>
    <property type="match status" value="1"/>
</dbReference>
<keyword evidence="5" id="KW-0597">Phosphoprotein</keyword>
<dbReference type="EC" id="2.7.11.1" evidence="3"/>
<dbReference type="EMBL" id="BLKM01012993">
    <property type="protein sequence ID" value="GFG38533.1"/>
    <property type="molecule type" value="Genomic_DNA"/>
</dbReference>
<dbReference type="InterPro" id="IPR008271">
    <property type="entry name" value="Ser/Thr_kinase_AS"/>
</dbReference>
<dbReference type="PROSITE" id="PS50011">
    <property type="entry name" value="PROTEIN_KINASE_DOM"/>
    <property type="match status" value="1"/>
</dbReference>
<dbReference type="GO" id="GO:0046872">
    <property type="term" value="F:metal ion binding"/>
    <property type="evidence" value="ECO:0007669"/>
    <property type="project" value="UniProtKB-KW"/>
</dbReference>
<dbReference type="SMART" id="SM00220">
    <property type="entry name" value="S_TKc"/>
    <property type="match status" value="1"/>
</dbReference>
<feature type="coiled-coil region" evidence="15">
    <location>
        <begin position="748"/>
        <end position="775"/>
    </location>
</feature>
<protein>
    <recommendedName>
        <fullName evidence="3">non-specific serine/threonine protein kinase</fullName>
        <ecNumber evidence="3">2.7.11.1</ecNumber>
    </recommendedName>
</protein>
<feature type="region of interest" description="Disordered" evidence="16">
    <location>
        <begin position="1104"/>
        <end position="1137"/>
    </location>
</feature>
<evidence type="ECO:0000256" key="14">
    <source>
        <dbReference type="PROSITE-ProRule" id="PRU10141"/>
    </source>
</evidence>
<feature type="domain" description="KA1" evidence="18">
    <location>
        <begin position="1356"/>
        <end position="1405"/>
    </location>
</feature>
<evidence type="ECO:0000256" key="13">
    <source>
        <dbReference type="ARBA" id="ARBA00048679"/>
    </source>
</evidence>
<evidence type="ECO:0000256" key="1">
    <source>
        <dbReference type="ARBA" id="ARBA00001946"/>
    </source>
</evidence>
<evidence type="ECO:0000313" key="19">
    <source>
        <dbReference type="EMBL" id="GFG38533.1"/>
    </source>
</evidence>
<evidence type="ECO:0000259" key="18">
    <source>
        <dbReference type="PROSITE" id="PS50032"/>
    </source>
</evidence>
<comment type="catalytic activity">
    <reaction evidence="12">
        <text>L-threonyl-[protein] + ATP = O-phospho-L-threonyl-[protein] + ADP + H(+)</text>
        <dbReference type="Rhea" id="RHEA:46608"/>
        <dbReference type="Rhea" id="RHEA-COMP:11060"/>
        <dbReference type="Rhea" id="RHEA-COMP:11605"/>
        <dbReference type="ChEBI" id="CHEBI:15378"/>
        <dbReference type="ChEBI" id="CHEBI:30013"/>
        <dbReference type="ChEBI" id="CHEBI:30616"/>
        <dbReference type="ChEBI" id="CHEBI:61977"/>
        <dbReference type="ChEBI" id="CHEBI:456216"/>
        <dbReference type="EC" id="2.7.11.1"/>
    </reaction>
</comment>
<dbReference type="SUPFAM" id="SSF103243">
    <property type="entry name" value="KA1-like"/>
    <property type="match status" value="1"/>
</dbReference>
<dbReference type="GO" id="GO:0005737">
    <property type="term" value="C:cytoplasm"/>
    <property type="evidence" value="ECO:0007669"/>
    <property type="project" value="TreeGrafter"/>
</dbReference>
<feature type="region of interest" description="Disordered" evidence="16">
    <location>
        <begin position="850"/>
        <end position="872"/>
    </location>
</feature>
<comment type="catalytic activity">
    <reaction evidence="13">
        <text>L-seryl-[protein] + ATP = O-phospho-L-seryl-[protein] + ADP + H(+)</text>
        <dbReference type="Rhea" id="RHEA:17989"/>
        <dbReference type="Rhea" id="RHEA-COMP:9863"/>
        <dbReference type="Rhea" id="RHEA-COMP:11604"/>
        <dbReference type="ChEBI" id="CHEBI:15378"/>
        <dbReference type="ChEBI" id="CHEBI:29999"/>
        <dbReference type="ChEBI" id="CHEBI:30616"/>
        <dbReference type="ChEBI" id="CHEBI:83421"/>
        <dbReference type="ChEBI" id="CHEBI:456216"/>
        <dbReference type="EC" id="2.7.11.1"/>
    </reaction>
</comment>
<keyword evidence="15" id="KW-0175">Coiled coil</keyword>
<dbReference type="Gene3D" id="1.10.510.10">
    <property type="entry name" value="Transferase(Phosphotransferase) domain 1"/>
    <property type="match status" value="1"/>
</dbReference>
<dbReference type="FunCoup" id="A0A6L2Q0U7">
    <property type="interactions" value="30"/>
</dbReference>
<dbReference type="CDD" id="cd14071">
    <property type="entry name" value="STKc_SIK"/>
    <property type="match status" value="1"/>
</dbReference>
<dbReference type="OrthoDB" id="193931at2759"/>
<dbReference type="Proteomes" id="UP000502823">
    <property type="component" value="Unassembled WGS sequence"/>
</dbReference>
<dbReference type="InterPro" id="IPR034672">
    <property type="entry name" value="SIK"/>
</dbReference>
<dbReference type="SUPFAM" id="SSF56112">
    <property type="entry name" value="Protein kinase-like (PK-like)"/>
    <property type="match status" value="1"/>
</dbReference>
<dbReference type="InterPro" id="IPR028375">
    <property type="entry name" value="KA1/Ssp2_C"/>
</dbReference>
<evidence type="ECO:0000256" key="6">
    <source>
        <dbReference type="ARBA" id="ARBA00022679"/>
    </source>
</evidence>
<feature type="compositionally biased region" description="Low complexity" evidence="16">
    <location>
        <begin position="801"/>
        <end position="820"/>
    </location>
</feature>
<keyword evidence="8 14" id="KW-0547">Nucleotide-binding</keyword>
<proteinExistence type="inferred from homology"/>
<feature type="compositionally biased region" description="Low complexity" evidence="16">
    <location>
        <begin position="620"/>
        <end position="630"/>
    </location>
</feature>
<feature type="compositionally biased region" description="Polar residues" evidence="16">
    <location>
        <begin position="1113"/>
        <end position="1133"/>
    </location>
</feature>
<comment type="similarity">
    <text evidence="2">Belongs to the protein kinase superfamily. CAMK Ser/Thr protein kinase family. SNF1 subfamily.</text>
</comment>
<name>A0A6L2Q0U7_COPFO</name>
<keyword evidence="9" id="KW-0418">Kinase</keyword>
<evidence type="ECO:0000256" key="3">
    <source>
        <dbReference type="ARBA" id="ARBA00012513"/>
    </source>
</evidence>
<reference evidence="20" key="1">
    <citation type="submission" date="2020-01" db="EMBL/GenBank/DDBJ databases">
        <title>Draft genome sequence of the Termite Coptotermes fromosanus.</title>
        <authorList>
            <person name="Itakura S."/>
            <person name="Yosikawa Y."/>
            <person name="Umezawa K."/>
        </authorList>
    </citation>
    <scope>NUCLEOTIDE SEQUENCE [LARGE SCALE GENOMIC DNA]</scope>
</reference>
<dbReference type="PANTHER" id="PTHR24346">
    <property type="entry name" value="MAP/MICROTUBULE AFFINITY-REGULATING KINASE"/>
    <property type="match status" value="1"/>
</dbReference>
<organism evidence="19 20">
    <name type="scientific">Coptotermes formosanus</name>
    <name type="common">Formosan subterranean termite</name>
    <dbReference type="NCBI Taxonomy" id="36987"/>
    <lineage>
        <taxon>Eukaryota</taxon>
        <taxon>Metazoa</taxon>
        <taxon>Ecdysozoa</taxon>
        <taxon>Arthropoda</taxon>
        <taxon>Hexapoda</taxon>
        <taxon>Insecta</taxon>
        <taxon>Pterygota</taxon>
        <taxon>Neoptera</taxon>
        <taxon>Polyneoptera</taxon>
        <taxon>Dictyoptera</taxon>
        <taxon>Blattodea</taxon>
        <taxon>Blattoidea</taxon>
        <taxon>Termitoidae</taxon>
        <taxon>Rhinotermitidae</taxon>
        <taxon>Coptotermes</taxon>
    </lineage>
</organism>
<feature type="compositionally biased region" description="Low complexity" evidence="16">
    <location>
        <begin position="850"/>
        <end position="865"/>
    </location>
</feature>
<accession>A0A6L2Q0U7</accession>
<evidence type="ECO:0000256" key="12">
    <source>
        <dbReference type="ARBA" id="ARBA00047899"/>
    </source>
</evidence>
<dbReference type="FunFam" id="1.10.510.10:FF:000156">
    <property type="entry name" value="Serine/threonine-protein kinase SIK3 homolog"/>
    <property type="match status" value="1"/>
</dbReference>
<evidence type="ECO:0000256" key="11">
    <source>
        <dbReference type="ARBA" id="ARBA00022842"/>
    </source>
</evidence>
<keyword evidence="7" id="KW-0479">Metal-binding</keyword>
<feature type="region of interest" description="Disordered" evidence="16">
    <location>
        <begin position="926"/>
        <end position="954"/>
    </location>
</feature>
<dbReference type="PROSITE" id="PS00107">
    <property type="entry name" value="PROTEIN_KINASE_ATP"/>
    <property type="match status" value="1"/>
</dbReference>
<dbReference type="Pfam" id="PF00069">
    <property type="entry name" value="Pkinase"/>
    <property type="match status" value="1"/>
</dbReference>
<dbReference type="Gene3D" id="3.30.310.80">
    <property type="entry name" value="Kinase associated domain 1, KA1"/>
    <property type="match status" value="1"/>
</dbReference>
<gene>
    <name evidence="19" type="ORF">Cfor_01203</name>
</gene>
<dbReference type="GO" id="GO:0000226">
    <property type="term" value="P:microtubule cytoskeleton organization"/>
    <property type="evidence" value="ECO:0007669"/>
    <property type="project" value="TreeGrafter"/>
</dbReference>
<dbReference type="CDD" id="cd14338">
    <property type="entry name" value="UBA_SIK"/>
    <property type="match status" value="1"/>
</dbReference>
<evidence type="ECO:0000256" key="9">
    <source>
        <dbReference type="ARBA" id="ARBA00022777"/>
    </source>
</evidence>
<dbReference type="InterPro" id="IPR000719">
    <property type="entry name" value="Prot_kinase_dom"/>
</dbReference>
<evidence type="ECO:0000256" key="7">
    <source>
        <dbReference type="ARBA" id="ARBA00022723"/>
    </source>
</evidence>
<feature type="region of interest" description="Disordered" evidence="16">
    <location>
        <begin position="665"/>
        <end position="700"/>
    </location>
</feature>
<evidence type="ECO:0000259" key="17">
    <source>
        <dbReference type="PROSITE" id="PS50011"/>
    </source>
</evidence>
<feature type="region of interest" description="Disordered" evidence="16">
    <location>
        <begin position="791"/>
        <end position="831"/>
    </location>
</feature>
<dbReference type="InterPro" id="IPR017441">
    <property type="entry name" value="Protein_kinase_ATP_BS"/>
</dbReference>
<sequence length="1405" mass="155341">MASVRSKGACGNQNLTADRLVRVGYYELERTIGKGNFAVVKLATHIVTKTKVAIKIIDKTKLDEENLKKIFREIQIMTKLRHPHIIRLYQVMETEKMIYLVTEYASGGEIFDHLVANGRMSEVEARRIFHQIVAAVSYCHKQNVVHRDLKAENLLLDYKMDIKLADFGFSNHYQPGQMLSTWCGSPPYAAPELFEGREYDGPKTDIWSMGVVLYVLVCGALPFDGTTLQSLRESVIKGRFRIPFFMSADCEHLIRHMLVVDPERRLGIKQILHHRWMLEVCVECSVLTEVSPSLNNLVLEHMLQLPGLDKEMIMKSVHSNSFGNISAIYHLLVDKLENQDSKRSSGDIPLVATQRKASITTGVVDRSPVSDLEFEQGGSPLVSMPAIPVIHLLNDSQLLEKFGDVDMQMESENEDLQRRSNGGGIGDKYLMARRHTVGPGDTAHEQVLEAHYTKLDGVGQPLDILPNTNLPLNLPLVQHHPPQNFSVKDQHLLKPPPVMGAIGGFGRRASDGGANLQMFFTRQVDGVWSQPGSQEQLQVLQPGSPTMSQRSQPIPAVITENGVETVSHLPATENVGPVPGEDPPDPYAVTQYMQCRGNSKRHTLALGSAEEFQEAQRKMQQQQQQPPQQQTMRTRRTGLQTVMERPPVISPELVMEVEARMNRQYTPPNLHPAGTTIPVTVPRSKAYPRPKKPSGRESFKEVNSLHLPLERYSPVRRASEGCATGLGSQYRSSPQHHLHSYPHTHFTAGDKEANVKALQQEYQQLQQRHSGTQTQAELQMRHSLHIQHRLGTSPLTSPHMSPSASPPINQSPSSIPGSPIHHLHHHPPSSCNETSNICLTYHLQRLHLQQQQQQQQSTSQQNQTTEPSLLCGGTPAVTNVTSITQSLSGLATNTGSITQGIPNSSNSGGVLNLAAAMPLDLRVQAPGSSSPHHAVHLHHRSPATTPLQHSPSNSPSLGMIQEENNSGFQLHHVIGLDDGPYNDELGLKARMPVGNSPLDRWPSKQSQQPYSPSHPHIYVTDELGGKITLVACSSSSSSNSSSDLVHSDGNEDQGIERMIMECTSPPSMDSVSSSVISPHPSSRVDISAPFQKCLNSFSQEIADSASESEHHFSPSSNTVPSHFHNSPPDTTLPSFLISEPCDSSRPSIVRGIGKQQHVTKEEEEQLQHAVKSETECSVREHFDCQNSFIGSADSRTSSLCSIGERRDAYAQHKNGALRHTFPSPYFFTPQARKIDHYSSEDSSSNDMENFQQVYQNHLEENSVVYENGKNILFKNVCMSSDNAVSLTGSVLATDLLQKTTSGSFKLTLSDVFSQLNASDILGRIKRLIDARAPPKYFAFSHGESGDSGKSEEGALALEYPGGVQIELRVCEDTGCELKGLKLRRISGDHLQYNQLCQELISCMTA</sequence>
<keyword evidence="11" id="KW-0460">Magnesium</keyword>
<evidence type="ECO:0000256" key="10">
    <source>
        <dbReference type="ARBA" id="ARBA00022840"/>
    </source>
</evidence>